<dbReference type="InterPro" id="IPR032508">
    <property type="entry name" value="FecR_C"/>
</dbReference>
<dbReference type="Pfam" id="PF04773">
    <property type="entry name" value="FecR"/>
    <property type="match status" value="1"/>
</dbReference>
<proteinExistence type="predicted"/>
<dbReference type="PANTHER" id="PTHR30273">
    <property type="entry name" value="PERIPLASMIC SIGNAL SENSOR AND SIGMA FACTOR ACTIVATOR FECR-RELATED"/>
    <property type="match status" value="1"/>
</dbReference>
<dbReference type="InterPro" id="IPR012373">
    <property type="entry name" value="Ferrdict_sens_TM"/>
</dbReference>
<dbReference type="InterPro" id="IPR006860">
    <property type="entry name" value="FecR"/>
</dbReference>
<name>A0A9Q5D726_9BACT</name>
<keyword evidence="1" id="KW-1133">Transmembrane helix</keyword>
<dbReference type="Proteomes" id="UP000281028">
    <property type="component" value="Unassembled WGS sequence"/>
</dbReference>
<dbReference type="EMBL" id="RIAR02000001">
    <property type="protein sequence ID" value="NSL90856.1"/>
    <property type="molecule type" value="Genomic_DNA"/>
</dbReference>
<protein>
    <submittedName>
        <fullName evidence="4">DUF4974 domain-containing protein</fullName>
    </submittedName>
</protein>
<feature type="transmembrane region" description="Helical" evidence="1">
    <location>
        <begin position="91"/>
        <end position="111"/>
    </location>
</feature>
<dbReference type="Pfam" id="PF16344">
    <property type="entry name" value="FecR_C"/>
    <property type="match status" value="1"/>
</dbReference>
<accession>A0A9Q5D726</accession>
<feature type="domain" description="FecR protein" evidence="2">
    <location>
        <begin position="121"/>
        <end position="216"/>
    </location>
</feature>
<keyword evidence="1" id="KW-0812">Transmembrane</keyword>
<dbReference type="OrthoDB" id="1523735at2"/>
<dbReference type="FunFam" id="2.60.120.1440:FF:000001">
    <property type="entry name" value="Putative anti-sigma factor"/>
    <property type="match status" value="1"/>
</dbReference>
<evidence type="ECO:0000313" key="5">
    <source>
        <dbReference type="Proteomes" id="UP000281028"/>
    </source>
</evidence>
<gene>
    <name evidence="4" type="ORF">ECE50_028795</name>
</gene>
<dbReference type="GO" id="GO:0016989">
    <property type="term" value="F:sigma factor antagonist activity"/>
    <property type="evidence" value="ECO:0007669"/>
    <property type="project" value="TreeGrafter"/>
</dbReference>
<comment type="caution">
    <text evidence="4">The sequence shown here is derived from an EMBL/GenBank/DDBJ whole genome shotgun (WGS) entry which is preliminary data.</text>
</comment>
<organism evidence="4 5">
    <name type="scientific">Chitinophaga solisilvae</name>
    <dbReference type="NCBI Taxonomy" id="1233460"/>
    <lineage>
        <taxon>Bacteria</taxon>
        <taxon>Pseudomonadati</taxon>
        <taxon>Bacteroidota</taxon>
        <taxon>Chitinophagia</taxon>
        <taxon>Chitinophagales</taxon>
        <taxon>Chitinophagaceae</taxon>
        <taxon>Chitinophaga</taxon>
    </lineage>
</organism>
<evidence type="ECO:0000259" key="2">
    <source>
        <dbReference type="Pfam" id="PF04773"/>
    </source>
</evidence>
<dbReference type="AlphaFoldDB" id="A0A9Q5D726"/>
<evidence type="ECO:0000256" key="1">
    <source>
        <dbReference type="SAM" id="Phobius"/>
    </source>
</evidence>
<sequence>MGRKLAGEASAEELQELELLLRAHPEQHFPAHTMTELWNGPAPEDTDHHAAAAHDRHIQRMQARGIAIGDDAGATETTLLQLPENGVRRRYWRIAAAVAAVMMAAATWWLAPAGKTQQLSEVATRNGARTSIELPDGTRVWLNAGSKLTYDKNFGLHNRNITLSGEAFFDVSKQAEHPFVIHTTAVNIRVLGTKFNIRSYPGDHATEAALLSGSIEASLNNSQEKIILRPTEKIIVQHTPAGNKESRTGRKTAIAAVAIQHLTYYEAKPDAIMETSWMENKLMFRDMSFAELAQDMERFYGVRVRLTNPQQAGLRFTGTFQKENIQQALDALRMTADFQYKITAEEIVIY</sequence>
<reference evidence="4" key="1">
    <citation type="submission" date="2020-05" db="EMBL/GenBank/DDBJ databases">
        <title>Chitinophaga laudate sp. nov., isolated from a tropical peat swamp.</title>
        <authorList>
            <person name="Goh C.B.S."/>
            <person name="Lee M.S."/>
            <person name="Parimannan S."/>
            <person name="Pasbakhsh P."/>
            <person name="Yule C.M."/>
            <person name="Rajandas H."/>
            <person name="Loke S."/>
            <person name="Croft L."/>
            <person name="Tan J.B.L."/>
        </authorList>
    </citation>
    <scope>NUCLEOTIDE SEQUENCE</scope>
    <source>
        <strain evidence="4">Mgbs1</strain>
    </source>
</reference>
<evidence type="ECO:0000313" key="4">
    <source>
        <dbReference type="EMBL" id="NSL90856.1"/>
    </source>
</evidence>
<keyword evidence="5" id="KW-1185">Reference proteome</keyword>
<dbReference type="PANTHER" id="PTHR30273:SF2">
    <property type="entry name" value="PROTEIN FECR"/>
    <property type="match status" value="1"/>
</dbReference>
<dbReference type="Gene3D" id="3.55.50.30">
    <property type="match status" value="1"/>
</dbReference>
<keyword evidence="1" id="KW-0472">Membrane</keyword>
<evidence type="ECO:0000259" key="3">
    <source>
        <dbReference type="Pfam" id="PF16344"/>
    </source>
</evidence>
<feature type="domain" description="Protein FecR C-terminal" evidence="3">
    <location>
        <begin position="281"/>
        <end position="349"/>
    </location>
</feature>
<dbReference type="PIRSF" id="PIRSF018266">
    <property type="entry name" value="FecR"/>
    <property type="match status" value="1"/>
</dbReference>
<dbReference type="Gene3D" id="2.60.120.1440">
    <property type="match status" value="1"/>
</dbReference>